<dbReference type="AlphaFoldDB" id="A0A6A5HNM2"/>
<dbReference type="EMBL" id="WUAV01000001">
    <property type="protein sequence ID" value="KAF1769259.1"/>
    <property type="molecule type" value="Genomic_DNA"/>
</dbReference>
<organism evidence="1 2">
    <name type="scientific">Caenorhabditis remanei</name>
    <name type="common">Caenorhabditis vulgaris</name>
    <dbReference type="NCBI Taxonomy" id="31234"/>
    <lineage>
        <taxon>Eukaryota</taxon>
        <taxon>Metazoa</taxon>
        <taxon>Ecdysozoa</taxon>
        <taxon>Nematoda</taxon>
        <taxon>Chromadorea</taxon>
        <taxon>Rhabditida</taxon>
        <taxon>Rhabditina</taxon>
        <taxon>Rhabditomorpha</taxon>
        <taxon>Rhabditoidea</taxon>
        <taxon>Rhabditidae</taxon>
        <taxon>Peloderinae</taxon>
        <taxon>Caenorhabditis</taxon>
    </lineage>
</organism>
<dbReference type="CTD" id="78773225"/>
<dbReference type="Proteomes" id="UP000483820">
    <property type="component" value="Chromosome I"/>
</dbReference>
<evidence type="ECO:0000313" key="2">
    <source>
        <dbReference type="Proteomes" id="UP000483820"/>
    </source>
</evidence>
<proteinExistence type="predicted"/>
<name>A0A6A5HNM2_CAERE</name>
<evidence type="ECO:0000313" key="1">
    <source>
        <dbReference type="EMBL" id="KAF1769259.1"/>
    </source>
</evidence>
<sequence>MSSSDSSFGSSFFLVSAAGAAPPAAGAAAAAAGAGPDPAPDETEVMSLYLDIDSLEGLGEKSWPVWLELDVGGLEKGGDLLAGDGDLVILKDESSVNASQFLVRSHSSHVSCGVCLSSKENKRLRER</sequence>
<comment type="caution">
    <text evidence="1">The sequence shown here is derived from an EMBL/GenBank/DDBJ whole genome shotgun (WGS) entry which is preliminary data.</text>
</comment>
<reference evidence="1 2" key="1">
    <citation type="submission" date="2019-12" db="EMBL/GenBank/DDBJ databases">
        <title>Chromosome-level assembly of the Caenorhabditis remanei genome.</title>
        <authorList>
            <person name="Teterina A.A."/>
            <person name="Willis J.H."/>
            <person name="Phillips P.C."/>
        </authorList>
    </citation>
    <scope>NUCLEOTIDE SEQUENCE [LARGE SCALE GENOMIC DNA]</scope>
    <source>
        <strain evidence="1 2">PX506</strain>
        <tissue evidence="1">Whole organism</tissue>
    </source>
</reference>
<accession>A0A6A5HNM2</accession>
<gene>
    <name evidence="1" type="ORF">GCK72_001075</name>
</gene>
<protein>
    <submittedName>
        <fullName evidence="1">Uncharacterized protein</fullName>
    </submittedName>
</protein>
<dbReference type="KEGG" id="crq:GCK72_001075"/>
<dbReference type="RefSeq" id="XP_053591473.1">
    <property type="nucleotide sequence ID" value="XM_053722828.1"/>
</dbReference>
<dbReference type="GeneID" id="78773225"/>